<dbReference type="KEGG" id="acz:Acaty_c2472"/>
<dbReference type="AlphaFoldDB" id="A0A060A275"/>
<dbReference type="InterPro" id="IPR013216">
    <property type="entry name" value="Methyltransf_11"/>
</dbReference>
<comment type="catalytic activity">
    <reaction evidence="1 8">
        <text>malonyl-[ACP] + S-adenosyl-L-methionine = malonyl-[ACP] methyl ester + S-adenosyl-L-homocysteine</text>
        <dbReference type="Rhea" id="RHEA:17105"/>
        <dbReference type="Rhea" id="RHEA-COMP:9623"/>
        <dbReference type="Rhea" id="RHEA-COMP:9954"/>
        <dbReference type="ChEBI" id="CHEBI:57856"/>
        <dbReference type="ChEBI" id="CHEBI:59789"/>
        <dbReference type="ChEBI" id="CHEBI:78449"/>
        <dbReference type="ChEBI" id="CHEBI:78845"/>
        <dbReference type="EC" id="2.1.1.197"/>
    </reaction>
</comment>
<proteinExistence type="inferred from homology"/>
<evidence type="ECO:0000256" key="8">
    <source>
        <dbReference type="HAMAP-Rule" id="MF_00835"/>
    </source>
</evidence>
<evidence type="ECO:0000313" key="11">
    <source>
        <dbReference type="Proteomes" id="UP000005522"/>
    </source>
</evidence>
<comment type="function">
    <text evidence="8">Converts the free carboxyl group of a malonyl-thioester to its methyl ester by transfer of a methyl group from S-adenosyl-L-methionine (SAM). It allows to synthesize pimeloyl-ACP via the fatty acid synthetic pathway.</text>
</comment>
<dbReference type="EC" id="2.1.1.197" evidence="3 8"/>
<protein>
    <recommendedName>
        <fullName evidence="3 8">Malonyl-[acyl-carrier protein] O-methyltransferase</fullName>
        <shortName evidence="8">Malonyl-ACP O-methyltransferase</shortName>
        <ecNumber evidence="3 8">2.1.1.197</ecNumber>
    </recommendedName>
    <alternativeName>
        <fullName evidence="8">Biotin synthesis protein BioC</fullName>
    </alternativeName>
</protein>
<dbReference type="HAMAP" id="MF_00835">
    <property type="entry name" value="BioC"/>
    <property type="match status" value="1"/>
</dbReference>
<keyword evidence="5 8" id="KW-0808">Transferase</keyword>
<dbReference type="GO" id="GO:0102130">
    <property type="term" value="F:malonyl-CoA methyltransferase activity"/>
    <property type="evidence" value="ECO:0007669"/>
    <property type="project" value="UniProtKB-EC"/>
</dbReference>
<gene>
    <name evidence="8" type="primary">bioC</name>
    <name evidence="10" type="ORF">Acaty_c2472</name>
</gene>
<comment type="similarity">
    <text evidence="8">Belongs to the methyltransferase superfamily.</text>
</comment>
<dbReference type="GO" id="GO:0010340">
    <property type="term" value="F:carboxyl-O-methyltransferase activity"/>
    <property type="evidence" value="ECO:0007669"/>
    <property type="project" value="UniProtKB-UniRule"/>
</dbReference>
<sequence>MSESDRQAPLVDKAALRRHFGRAAAAYESTAVLQDRVGQNLLERLDFLRCTPEWILDLGAGTGLQSRRLNRRFPKARVVAVDIAHPMLLEARRRKGWRQRQSFCQGDAEALPLRSASIDLVYANLCLQWSALDQTLAEIARVLRPGGLLLFTTLGPDTLTELRQSFAAVDAQPHVHPFLDMHDVGDSLQQRGFVDPILDVDHFSLEYGELAHLLRELRGIGAGNALSGRARGLWTPRRWRALSAAYERWRTHGRLPAHYEVIYAHAWAPEPRDVRGETPARAPLRFHPRGKAAG</sequence>
<evidence type="ECO:0000256" key="5">
    <source>
        <dbReference type="ARBA" id="ARBA00022679"/>
    </source>
</evidence>
<dbReference type="GO" id="GO:0009102">
    <property type="term" value="P:biotin biosynthetic process"/>
    <property type="evidence" value="ECO:0007669"/>
    <property type="project" value="UniProtKB-UniRule"/>
</dbReference>
<evidence type="ECO:0000256" key="4">
    <source>
        <dbReference type="ARBA" id="ARBA00022603"/>
    </source>
</evidence>
<dbReference type="eggNOG" id="COG2226">
    <property type="taxonomic scope" value="Bacteria"/>
</dbReference>
<keyword evidence="6 8" id="KW-0949">S-adenosyl-L-methionine</keyword>
<name>A0A060A275_ACICK</name>
<evidence type="ECO:0000259" key="9">
    <source>
        <dbReference type="Pfam" id="PF08241"/>
    </source>
</evidence>
<dbReference type="Pfam" id="PF08241">
    <property type="entry name" value="Methyltransf_11"/>
    <property type="match status" value="1"/>
</dbReference>
<accession>A0A060A275</accession>
<dbReference type="InterPro" id="IPR011814">
    <property type="entry name" value="BioC"/>
</dbReference>
<keyword evidence="4 8" id="KW-0489">Methyltransferase</keyword>
<dbReference type="UniPathway" id="UPA00078"/>
<dbReference type="GeneID" id="92932536"/>
<reference evidence="10 11" key="1">
    <citation type="journal article" date="2009" name="J. Bacteriol.">
        <title>Draft genome sequence of the extremely acidophilic bacterium Acidithiobacillus caldus ATCC 51756 reveals metabolic versatility in the genus Acidithiobacillus.</title>
        <authorList>
            <person name="Valdes J."/>
            <person name="Quatrini R."/>
            <person name="Hallberg K."/>
            <person name="Dopson M."/>
            <person name="Valenzuela P.D."/>
            <person name="Holmes D.S."/>
        </authorList>
    </citation>
    <scope>NUCLEOTIDE SEQUENCE [LARGE SCALE GENOMIC DNA]</scope>
    <source>
        <strain evidence="11">ATCC 51756 / DSM 8584 / KU</strain>
    </source>
</reference>
<dbReference type="SUPFAM" id="SSF53335">
    <property type="entry name" value="S-adenosyl-L-methionine-dependent methyltransferases"/>
    <property type="match status" value="1"/>
</dbReference>
<dbReference type="Proteomes" id="UP000005522">
    <property type="component" value="Chromosome"/>
</dbReference>
<dbReference type="HOGENOM" id="CLU_046586_2_2_6"/>
<evidence type="ECO:0000313" key="10">
    <source>
        <dbReference type="EMBL" id="AIA56316.1"/>
    </source>
</evidence>
<evidence type="ECO:0000256" key="2">
    <source>
        <dbReference type="ARBA" id="ARBA00004746"/>
    </source>
</evidence>
<evidence type="ECO:0000256" key="1">
    <source>
        <dbReference type="ARBA" id="ARBA00000852"/>
    </source>
</evidence>
<keyword evidence="7 8" id="KW-0093">Biotin biosynthesis</keyword>
<evidence type="ECO:0000256" key="7">
    <source>
        <dbReference type="ARBA" id="ARBA00022756"/>
    </source>
</evidence>
<dbReference type="RefSeq" id="WP_004873246.1">
    <property type="nucleotide sequence ID" value="NZ_CP005986.1"/>
</dbReference>
<dbReference type="NCBIfam" id="TIGR02072">
    <property type="entry name" value="BioC"/>
    <property type="match status" value="1"/>
</dbReference>
<feature type="domain" description="Methyltransferase type 11" evidence="9">
    <location>
        <begin position="56"/>
        <end position="151"/>
    </location>
</feature>
<evidence type="ECO:0000256" key="3">
    <source>
        <dbReference type="ARBA" id="ARBA00012327"/>
    </source>
</evidence>
<comment type="pathway">
    <text evidence="2 8">Cofactor biosynthesis; biotin biosynthesis.</text>
</comment>
<dbReference type="PANTHER" id="PTHR13090">
    <property type="entry name" value="ARGININE-HYDROXYLASE NDUFAF5, MITOCHONDRIAL"/>
    <property type="match status" value="1"/>
</dbReference>
<evidence type="ECO:0000256" key="6">
    <source>
        <dbReference type="ARBA" id="ARBA00022691"/>
    </source>
</evidence>
<organism evidence="10 11">
    <name type="scientific">Acidithiobacillus caldus (strain ATCC 51756 / DSM 8584 / KU)</name>
    <dbReference type="NCBI Taxonomy" id="637389"/>
    <lineage>
        <taxon>Bacteria</taxon>
        <taxon>Pseudomonadati</taxon>
        <taxon>Pseudomonadota</taxon>
        <taxon>Acidithiobacillia</taxon>
        <taxon>Acidithiobacillales</taxon>
        <taxon>Acidithiobacillaceae</taxon>
        <taxon>Acidithiobacillus</taxon>
    </lineage>
</organism>
<dbReference type="CDD" id="cd02440">
    <property type="entry name" value="AdoMet_MTases"/>
    <property type="match status" value="1"/>
</dbReference>
<dbReference type="PANTHER" id="PTHR13090:SF1">
    <property type="entry name" value="ARGININE-HYDROXYLASE NDUFAF5, MITOCHONDRIAL"/>
    <property type="match status" value="1"/>
</dbReference>
<dbReference type="GO" id="GO:0008757">
    <property type="term" value="F:S-adenosylmethionine-dependent methyltransferase activity"/>
    <property type="evidence" value="ECO:0007669"/>
    <property type="project" value="InterPro"/>
</dbReference>
<dbReference type="InterPro" id="IPR050602">
    <property type="entry name" value="Malonyl-ACP_OMT"/>
</dbReference>
<dbReference type="Gene3D" id="3.40.50.150">
    <property type="entry name" value="Vaccinia Virus protein VP39"/>
    <property type="match status" value="1"/>
</dbReference>
<dbReference type="InterPro" id="IPR029063">
    <property type="entry name" value="SAM-dependent_MTases_sf"/>
</dbReference>
<dbReference type="EMBL" id="CP005986">
    <property type="protein sequence ID" value="AIA56316.1"/>
    <property type="molecule type" value="Genomic_DNA"/>
</dbReference>
<dbReference type="GO" id="GO:0032259">
    <property type="term" value="P:methylation"/>
    <property type="evidence" value="ECO:0007669"/>
    <property type="project" value="UniProtKB-KW"/>
</dbReference>